<gene>
    <name evidence="2" type="ORF">GN244_ATG18841</name>
    <name evidence="3" type="ORF">GN958_ATG11974</name>
</gene>
<name>A0A833S616_PHYIN</name>
<feature type="region of interest" description="Disordered" evidence="1">
    <location>
        <begin position="66"/>
        <end position="169"/>
    </location>
</feature>
<dbReference type="Proteomes" id="UP000602510">
    <property type="component" value="Unassembled WGS sequence"/>
</dbReference>
<dbReference type="EMBL" id="JAACNO010001630">
    <property type="protein sequence ID" value="KAF4138765.1"/>
    <property type="molecule type" value="Genomic_DNA"/>
</dbReference>
<accession>A0A833S616</accession>
<evidence type="ECO:0000313" key="3">
    <source>
        <dbReference type="EMBL" id="KAF4138765.1"/>
    </source>
</evidence>
<protein>
    <submittedName>
        <fullName evidence="2">Uncharacterized protein</fullName>
    </submittedName>
</protein>
<evidence type="ECO:0000313" key="2">
    <source>
        <dbReference type="EMBL" id="KAF4029402.1"/>
    </source>
</evidence>
<organism evidence="2 4">
    <name type="scientific">Phytophthora infestans</name>
    <name type="common">Potato late blight agent</name>
    <name type="synonym">Botrytis infestans</name>
    <dbReference type="NCBI Taxonomy" id="4787"/>
    <lineage>
        <taxon>Eukaryota</taxon>
        <taxon>Sar</taxon>
        <taxon>Stramenopiles</taxon>
        <taxon>Oomycota</taxon>
        <taxon>Peronosporomycetes</taxon>
        <taxon>Peronosporales</taxon>
        <taxon>Peronosporaceae</taxon>
        <taxon>Phytophthora</taxon>
    </lineage>
</organism>
<dbReference type="AlphaFoldDB" id="A0A833S616"/>
<keyword evidence="4" id="KW-1185">Reference proteome</keyword>
<proteinExistence type="predicted"/>
<dbReference type="Proteomes" id="UP000704712">
    <property type="component" value="Unassembled WGS sequence"/>
</dbReference>
<evidence type="ECO:0000313" key="4">
    <source>
        <dbReference type="Proteomes" id="UP000602510"/>
    </source>
</evidence>
<dbReference type="EMBL" id="WSZM01000817">
    <property type="protein sequence ID" value="KAF4029402.1"/>
    <property type="molecule type" value="Genomic_DNA"/>
</dbReference>
<evidence type="ECO:0000256" key="1">
    <source>
        <dbReference type="SAM" id="MobiDB-lite"/>
    </source>
</evidence>
<reference evidence="2" key="1">
    <citation type="submission" date="2020-04" db="EMBL/GenBank/DDBJ databases">
        <title>Hybrid Assembly of Korean Phytophthora infestans isolates.</title>
        <authorList>
            <person name="Prokchorchik M."/>
            <person name="Lee Y."/>
            <person name="Seo J."/>
            <person name="Cho J.-H."/>
            <person name="Park Y.-E."/>
            <person name="Jang D.-C."/>
            <person name="Im J.-S."/>
            <person name="Choi J.-G."/>
            <person name="Park H.-J."/>
            <person name="Lee G.-B."/>
            <person name="Lee Y.-G."/>
            <person name="Hong S.-Y."/>
            <person name="Cho K."/>
            <person name="Sohn K.H."/>
        </authorList>
    </citation>
    <scope>NUCLEOTIDE SEQUENCE</scope>
    <source>
        <strain evidence="2">KR_1_A1</strain>
        <strain evidence="3">KR_2_A2</strain>
    </source>
</reference>
<sequence length="243" mass="25926">MDFNGIVDSDFSSSDESDAQTVAWLIISVEFESRQSSDAASELSATDAKVQRTVQTLRLSLLTTQMAASRKKKTDSDADSTAAVVFDSDDDSDSPSREEAIALSSAAPSPADGKVQVASTEELPLDEFPTPETVSGTDHQDANTDIVPVGERATPPDAMSTSSPVNGRPVAAASRRSLGGVRSWPRCQTSNSDRQSLRPNVSLSAVVRISQPLARFSEQVARWASLYILLLLFVVRASAGFKS</sequence>
<comment type="caution">
    <text evidence="2">The sequence shown here is derived from an EMBL/GenBank/DDBJ whole genome shotgun (WGS) entry which is preliminary data.</text>
</comment>